<dbReference type="PRINTS" id="PR00081">
    <property type="entry name" value="GDHRDH"/>
</dbReference>
<gene>
    <name evidence="3" type="ORF">CT0861_00028</name>
</gene>
<proteinExistence type="inferred from homology"/>
<dbReference type="InterPro" id="IPR002347">
    <property type="entry name" value="SDR_fam"/>
</dbReference>
<sequence length="256" mass="26574">MAIIAPSFADKVIAVTGAGSGIGRATAIYLAHRGASLALSDLKKTNVDAVVAEILVDHPGAKIVVSAVDVSNPNQVKSWIDQTIETFGRLDGAANIAGTSGLRENAPLGAQSDEGWNLILDVNLSGTMYCLREELQVLSEGGSIVNTSSVLGLKSWPLAGGGPYIASKHGVLGLTKSAAREYGHKNIRVNCVNPGAIDTPMMAPREGEEDPMQQLLPPIARMGSAGEVAQLIGFLLGDESRYITGTSVVIDGGLIC</sequence>
<dbReference type="InterPro" id="IPR036291">
    <property type="entry name" value="NAD(P)-bd_dom_sf"/>
</dbReference>
<organism evidence="3 4">
    <name type="scientific">Colletotrichum tofieldiae</name>
    <dbReference type="NCBI Taxonomy" id="708197"/>
    <lineage>
        <taxon>Eukaryota</taxon>
        <taxon>Fungi</taxon>
        <taxon>Dikarya</taxon>
        <taxon>Ascomycota</taxon>
        <taxon>Pezizomycotina</taxon>
        <taxon>Sordariomycetes</taxon>
        <taxon>Hypocreomycetidae</taxon>
        <taxon>Glomerellales</taxon>
        <taxon>Glomerellaceae</taxon>
        <taxon>Colletotrichum</taxon>
        <taxon>Colletotrichum spaethianum species complex</taxon>
    </lineage>
</organism>
<dbReference type="GO" id="GO:0016616">
    <property type="term" value="F:oxidoreductase activity, acting on the CH-OH group of donors, NAD or NADP as acceptor"/>
    <property type="evidence" value="ECO:0007669"/>
    <property type="project" value="TreeGrafter"/>
</dbReference>
<dbReference type="SUPFAM" id="SSF51735">
    <property type="entry name" value="NAD(P)-binding Rossmann-fold domains"/>
    <property type="match status" value="1"/>
</dbReference>
<dbReference type="GO" id="GO:0048038">
    <property type="term" value="F:quinone binding"/>
    <property type="evidence" value="ECO:0007669"/>
    <property type="project" value="TreeGrafter"/>
</dbReference>
<reference evidence="3 4" key="1">
    <citation type="submission" date="2015-06" db="EMBL/GenBank/DDBJ databases">
        <title>Survival trade-offs in plant roots during colonization by closely related pathogenic and mutualistic fungi.</title>
        <authorList>
            <person name="Hacquard S."/>
            <person name="Kracher B."/>
            <person name="Hiruma K."/>
            <person name="Weinman A."/>
            <person name="Muench P."/>
            <person name="Garrido Oter R."/>
            <person name="Ver Loren van Themaat E."/>
            <person name="Dallerey J.-F."/>
            <person name="Damm U."/>
            <person name="Henrissat B."/>
            <person name="Lespinet O."/>
            <person name="Thon M."/>
            <person name="Kemen E."/>
            <person name="McHardy A.C."/>
            <person name="Schulze-Lefert P."/>
            <person name="O'Connell R.J."/>
        </authorList>
    </citation>
    <scope>NUCLEOTIDE SEQUENCE [LARGE SCALE GENOMIC DNA]</scope>
    <source>
        <strain evidence="3 4">0861</strain>
    </source>
</reference>
<keyword evidence="2" id="KW-0521">NADP</keyword>
<evidence type="ECO:0000256" key="1">
    <source>
        <dbReference type="ARBA" id="ARBA00006484"/>
    </source>
</evidence>
<dbReference type="Gene3D" id="3.40.50.720">
    <property type="entry name" value="NAD(P)-binding Rossmann-like Domain"/>
    <property type="match status" value="1"/>
</dbReference>
<dbReference type="FunFam" id="3.40.50.720:FF:000084">
    <property type="entry name" value="Short-chain dehydrogenase reductase"/>
    <property type="match status" value="1"/>
</dbReference>
<protein>
    <submittedName>
        <fullName evidence="3">ABA4 protein</fullName>
    </submittedName>
</protein>
<dbReference type="EMBL" id="LFIV01000031">
    <property type="protein sequence ID" value="KZL74641.1"/>
    <property type="molecule type" value="Genomic_DNA"/>
</dbReference>
<dbReference type="AlphaFoldDB" id="A0A166VJG5"/>
<dbReference type="PANTHER" id="PTHR42760">
    <property type="entry name" value="SHORT-CHAIN DEHYDROGENASES/REDUCTASES FAMILY MEMBER"/>
    <property type="match status" value="1"/>
</dbReference>
<comment type="caution">
    <text evidence="3">The sequence shown here is derived from an EMBL/GenBank/DDBJ whole genome shotgun (WGS) entry which is preliminary data.</text>
</comment>
<evidence type="ECO:0000313" key="4">
    <source>
        <dbReference type="Proteomes" id="UP000076552"/>
    </source>
</evidence>
<evidence type="ECO:0000313" key="3">
    <source>
        <dbReference type="EMBL" id="KZL74641.1"/>
    </source>
</evidence>
<keyword evidence="4" id="KW-1185">Reference proteome</keyword>
<comment type="similarity">
    <text evidence="1">Belongs to the short-chain dehydrogenases/reductases (SDR) family.</text>
</comment>
<accession>A0A166VJG5</accession>
<dbReference type="PANTHER" id="PTHR42760:SF45">
    <property type="entry name" value="SHORT CHAIN DEHYDROGENASE_REDUCTASE FAMILY PROTEIN, PUTATIVE (AFU_ORTHOLOGUE AFUA_3G09150)-RELATED"/>
    <property type="match status" value="1"/>
</dbReference>
<evidence type="ECO:0000256" key="2">
    <source>
        <dbReference type="ARBA" id="ARBA00022857"/>
    </source>
</evidence>
<name>A0A166VJG5_9PEZI</name>
<dbReference type="Proteomes" id="UP000076552">
    <property type="component" value="Unassembled WGS sequence"/>
</dbReference>
<dbReference type="Pfam" id="PF13561">
    <property type="entry name" value="adh_short_C2"/>
    <property type="match status" value="1"/>
</dbReference>
<dbReference type="GO" id="GO:0006633">
    <property type="term" value="P:fatty acid biosynthetic process"/>
    <property type="evidence" value="ECO:0007669"/>
    <property type="project" value="TreeGrafter"/>
</dbReference>
<dbReference type="PRINTS" id="PR00080">
    <property type="entry name" value="SDRFAMILY"/>
</dbReference>
<dbReference type="CDD" id="cd05233">
    <property type="entry name" value="SDR_c"/>
    <property type="match status" value="1"/>
</dbReference>
<dbReference type="STRING" id="708197.A0A166VJG5"/>